<keyword evidence="3" id="KW-1003">Cell membrane</keyword>
<dbReference type="AlphaFoldDB" id="A0A414PYD1"/>
<dbReference type="Pfam" id="PF04290">
    <property type="entry name" value="DctQ"/>
    <property type="match status" value="1"/>
</dbReference>
<feature type="transmembrane region" description="Helical" evidence="9">
    <location>
        <begin position="85"/>
        <end position="110"/>
    </location>
</feature>
<evidence type="ECO:0000313" key="12">
    <source>
        <dbReference type="Proteomes" id="UP000284676"/>
    </source>
</evidence>
<reference evidence="11 12" key="1">
    <citation type="submission" date="2018-08" db="EMBL/GenBank/DDBJ databases">
        <title>A genome reference for cultivated species of the human gut microbiota.</title>
        <authorList>
            <person name="Zou Y."/>
            <person name="Xue W."/>
            <person name="Luo G."/>
        </authorList>
    </citation>
    <scope>NUCLEOTIDE SEQUENCE [LARGE SCALE GENOMIC DNA]</scope>
    <source>
        <strain evidence="11 12">AM25-1</strain>
    </source>
</reference>
<dbReference type="PANTHER" id="PTHR35011">
    <property type="entry name" value="2,3-DIKETO-L-GULONATE TRAP TRANSPORTER SMALL PERMEASE PROTEIN YIAM"/>
    <property type="match status" value="1"/>
</dbReference>
<proteinExistence type="inferred from homology"/>
<keyword evidence="5 9" id="KW-0812">Transmembrane</keyword>
<evidence type="ECO:0000256" key="6">
    <source>
        <dbReference type="ARBA" id="ARBA00022989"/>
    </source>
</evidence>
<name>A0A414PYD1_FUSMR</name>
<evidence type="ECO:0000256" key="2">
    <source>
        <dbReference type="ARBA" id="ARBA00022448"/>
    </source>
</evidence>
<evidence type="ECO:0000256" key="8">
    <source>
        <dbReference type="ARBA" id="ARBA00038436"/>
    </source>
</evidence>
<evidence type="ECO:0000256" key="7">
    <source>
        <dbReference type="ARBA" id="ARBA00023136"/>
    </source>
</evidence>
<keyword evidence="6 9" id="KW-1133">Transmembrane helix</keyword>
<gene>
    <name evidence="11" type="ORF">DW663_04285</name>
</gene>
<dbReference type="Proteomes" id="UP000284676">
    <property type="component" value="Unassembled WGS sequence"/>
</dbReference>
<comment type="similarity">
    <text evidence="8">Belongs to the TRAP transporter small permease family.</text>
</comment>
<dbReference type="PANTHER" id="PTHR35011:SF2">
    <property type="entry name" value="2,3-DIKETO-L-GULONATE TRAP TRANSPORTER SMALL PERMEASE PROTEIN YIAM"/>
    <property type="match status" value="1"/>
</dbReference>
<keyword evidence="7 9" id="KW-0472">Membrane</keyword>
<dbReference type="GO" id="GO:0005886">
    <property type="term" value="C:plasma membrane"/>
    <property type="evidence" value="ECO:0007669"/>
    <property type="project" value="UniProtKB-SubCell"/>
</dbReference>
<comment type="caution">
    <text evidence="11">The sequence shown here is derived from an EMBL/GenBank/DDBJ whole genome shotgun (WGS) entry which is preliminary data.</text>
</comment>
<dbReference type="EMBL" id="QRHL01000004">
    <property type="protein sequence ID" value="RHF73491.1"/>
    <property type="molecule type" value="Genomic_DNA"/>
</dbReference>
<feature type="transmembrane region" description="Helical" evidence="9">
    <location>
        <begin position="47"/>
        <end position="64"/>
    </location>
</feature>
<sequence>MNNLRNALDKIIIGICVILFMFMTVVGTYQITSRYVLKDPSTISEELISYSFAWMSMFAASYVFGKRDHMRMVFFVERYSKKVQLNIAILSEIVVLLFAFGVLVCGGKAITTLTMTQISPALRVSMGYVYSVLPTCGVITSIYSILNIVDLLKKVKEEA</sequence>
<dbReference type="RefSeq" id="WP_118234166.1">
    <property type="nucleotide sequence ID" value="NZ_QRHL01000004.1"/>
</dbReference>
<keyword evidence="2" id="KW-0813">Transport</keyword>
<evidence type="ECO:0000256" key="9">
    <source>
        <dbReference type="SAM" id="Phobius"/>
    </source>
</evidence>
<dbReference type="GO" id="GO:0015740">
    <property type="term" value="P:C4-dicarboxylate transport"/>
    <property type="evidence" value="ECO:0007669"/>
    <property type="project" value="TreeGrafter"/>
</dbReference>
<evidence type="ECO:0000256" key="3">
    <source>
        <dbReference type="ARBA" id="ARBA00022475"/>
    </source>
</evidence>
<feature type="transmembrane region" description="Helical" evidence="9">
    <location>
        <begin position="130"/>
        <end position="149"/>
    </location>
</feature>
<feature type="transmembrane region" description="Helical" evidence="9">
    <location>
        <begin position="12"/>
        <end position="32"/>
    </location>
</feature>
<protein>
    <submittedName>
        <fullName evidence="11">TRAP transporter small permease</fullName>
    </submittedName>
</protein>
<dbReference type="InterPro" id="IPR007387">
    <property type="entry name" value="TRAP_DctQ"/>
</dbReference>
<dbReference type="GO" id="GO:0022857">
    <property type="term" value="F:transmembrane transporter activity"/>
    <property type="evidence" value="ECO:0007669"/>
    <property type="project" value="TreeGrafter"/>
</dbReference>
<keyword evidence="4" id="KW-0997">Cell inner membrane</keyword>
<feature type="domain" description="Tripartite ATP-independent periplasmic transporters DctQ component" evidence="10">
    <location>
        <begin position="23"/>
        <end position="153"/>
    </location>
</feature>
<dbReference type="InterPro" id="IPR055348">
    <property type="entry name" value="DctQ"/>
</dbReference>
<organism evidence="11 12">
    <name type="scientific">Fusobacterium mortiferum</name>
    <dbReference type="NCBI Taxonomy" id="850"/>
    <lineage>
        <taxon>Bacteria</taxon>
        <taxon>Fusobacteriati</taxon>
        <taxon>Fusobacteriota</taxon>
        <taxon>Fusobacteriia</taxon>
        <taxon>Fusobacteriales</taxon>
        <taxon>Fusobacteriaceae</taxon>
        <taxon>Fusobacterium</taxon>
    </lineage>
</organism>
<evidence type="ECO:0000256" key="1">
    <source>
        <dbReference type="ARBA" id="ARBA00004429"/>
    </source>
</evidence>
<evidence type="ECO:0000259" key="10">
    <source>
        <dbReference type="Pfam" id="PF04290"/>
    </source>
</evidence>
<comment type="subcellular location">
    <subcellularLocation>
        <location evidence="1">Cell inner membrane</location>
        <topology evidence="1">Multi-pass membrane protein</topology>
    </subcellularLocation>
</comment>
<evidence type="ECO:0000313" key="11">
    <source>
        <dbReference type="EMBL" id="RHF73491.1"/>
    </source>
</evidence>
<accession>A0A414PYD1</accession>
<evidence type="ECO:0000256" key="5">
    <source>
        <dbReference type="ARBA" id="ARBA00022692"/>
    </source>
</evidence>
<evidence type="ECO:0000256" key="4">
    <source>
        <dbReference type="ARBA" id="ARBA00022519"/>
    </source>
</evidence>